<keyword evidence="1" id="KW-0472">Membrane</keyword>
<dbReference type="AlphaFoldDB" id="A0A645EDW7"/>
<sequence length="120" mass="13935">MPNIEPDFDDDFERAVADWRERYRLREDDAVLLLVELFRIHQRHWDDLRRRELPSFELVRADIAKLAETTRTFQAQSATLLDALKKLPSTHLAARITRTAAFFAALASLLAGYLIGRAWP</sequence>
<keyword evidence="1" id="KW-0812">Transmembrane</keyword>
<gene>
    <name evidence="2" type="ORF">SDC9_146509</name>
</gene>
<keyword evidence="1" id="KW-1133">Transmembrane helix</keyword>
<reference evidence="2" key="1">
    <citation type="submission" date="2019-08" db="EMBL/GenBank/DDBJ databases">
        <authorList>
            <person name="Kucharzyk K."/>
            <person name="Murdoch R.W."/>
            <person name="Higgins S."/>
            <person name="Loffler F."/>
        </authorList>
    </citation>
    <scope>NUCLEOTIDE SEQUENCE</scope>
</reference>
<proteinExistence type="predicted"/>
<evidence type="ECO:0000256" key="1">
    <source>
        <dbReference type="SAM" id="Phobius"/>
    </source>
</evidence>
<organism evidence="2">
    <name type="scientific">bioreactor metagenome</name>
    <dbReference type="NCBI Taxonomy" id="1076179"/>
    <lineage>
        <taxon>unclassified sequences</taxon>
        <taxon>metagenomes</taxon>
        <taxon>ecological metagenomes</taxon>
    </lineage>
</organism>
<protein>
    <submittedName>
        <fullName evidence="2">Uncharacterized protein</fullName>
    </submittedName>
</protein>
<comment type="caution">
    <text evidence="2">The sequence shown here is derived from an EMBL/GenBank/DDBJ whole genome shotgun (WGS) entry which is preliminary data.</text>
</comment>
<evidence type="ECO:0000313" key="2">
    <source>
        <dbReference type="EMBL" id="MPM99318.1"/>
    </source>
</evidence>
<accession>A0A645EDW7</accession>
<dbReference type="EMBL" id="VSSQ01045420">
    <property type="protein sequence ID" value="MPM99318.1"/>
    <property type="molecule type" value="Genomic_DNA"/>
</dbReference>
<name>A0A645EDW7_9ZZZZ</name>
<feature type="transmembrane region" description="Helical" evidence="1">
    <location>
        <begin position="100"/>
        <end position="119"/>
    </location>
</feature>